<evidence type="ECO:0000259" key="2">
    <source>
        <dbReference type="Pfam" id="PF02481"/>
    </source>
</evidence>
<dbReference type="GO" id="GO:0009294">
    <property type="term" value="P:DNA-mediated transformation"/>
    <property type="evidence" value="ECO:0007669"/>
    <property type="project" value="InterPro"/>
</dbReference>
<accession>A0A2D3W9Z8</accession>
<dbReference type="EMBL" id="DLUI01000104">
    <property type="protein sequence ID" value="DAB38152.1"/>
    <property type="molecule type" value="Genomic_DNA"/>
</dbReference>
<dbReference type="PANTHER" id="PTHR43022">
    <property type="entry name" value="PROTEIN SMF"/>
    <property type="match status" value="1"/>
</dbReference>
<evidence type="ECO:0000313" key="3">
    <source>
        <dbReference type="EMBL" id="DAB38152.1"/>
    </source>
</evidence>
<reference evidence="3 4" key="1">
    <citation type="journal article" date="2017" name="Front. Microbiol.">
        <title>Comparative Genomic Analysis of the Class Epsilonproteobacteria and Proposed Reclassification to Epsilonbacteraeota (phyl. nov.).</title>
        <authorList>
            <person name="Waite D.W."/>
            <person name="Vanwonterghem I."/>
            <person name="Rinke C."/>
            <person name="Parks D.H."/>
            <person name="Zhang Y."/>
            <person name="Takai K."/>
            <person name="Sievert S.M."/>
            <person name="Simon J."/>
            <person name="Campbell B.J."/>
            <person name="Hanson T.E."/>
            <person name="Woyke T."/>
            <person name="Klotz M.G."/>
            <person name="Hugenholtz P."/>
        </authorList>
    </citation>
    <scope>NUCLEOTIDE SEQUENCE [LARGE SCALE GENOMIC DNA]</scope>
    <source>
        <strain evidence="3">UBA12443</strain>
    </source>
</reference>
<dbReference type="InterPro" id="IPR003488">
    <property type="entry name" value="DprA"/>
</dbReference>
<dbReference type="Gene3D" id="3.40.50.450">
    <property type="match status" value="1"/>
</dbReference>
<name>A0A2D3W9Z8_9BACT</name>
<evidence type="ECO:0000313" key="4">
    <source>
        <dbReference type="Proteomes" id="UP000228859"/>
    </source>
</evidence>
<dbReference type="InterPro" id="IPR057666">
    <property type="entry name" value="DrpA_SLOG"/>
</dbReference>
<comment type="similarity">
    <text evidence="1">Belongs to the DprA/Smf family.</text>
</comment>
<dbReference type="SUPFAM" id="SSF102405">
    <property type="entry name" value="MCP/YpsA-like"/>
    <property type="match status" value="1"/>
</dbReference>
<sequence length="258" mass="28320">MHSTLPFIVPELSSMKRYPEELYYRGNVELLHRPKISIVGTRRPNPYTRAMTLELSRKLSHSGIVIISGAAAGVDAIAHHGAGAENTVAILPSGIDVRYPNANAKLIEAIENQGLTLTPFEPGFGAREWSFVVRNEIVVALGDALIVTEADIGSGSMRSVEYALAMEKPIYVLPHRLHESTATRLLLREGKASAIDDIDSFVAHISQKGKNRCEDTPFIAFCRNNPTYEEVMGHFPSEVFEAELSGIIEVRNGRVAVV</sequence>
<dbReference type="PANTHER" id="PTHR43022:SF1">
    <property type="entry name" value="PROTEIN SMF"/>
    <property type="match status" value="1"/>
</dbReference>
<dbReference type="Pfam" id="PF02481">
    <property type="entry name" value="DNA_processg_A"/>
    <property type="match status" value="1"/>
</dbReference>
<organism evidence="3 4">
    <name type="scientific">Sulfuricurvum kujiense</name>
    <dbReference type="NCBI Taxonomy" id="148813"/>
    <lineage>
        <taxon>Bacteria</taxon>
        <taxon>Pseudomonadati</taxon>
        <taxon>Campylobacterota</taxon>
        <taxon>Epsilonproteobacteria</taxon>
        <taxon>Campylobacterales</taxon>
        <taxon>Sulfurimonadaceae</taxon>
        <taxon>Sulfuricurvum</taxon>
    </lineage>
</organism>
<gene>
    <name evidence="3" type="ORF">CFH83_07335</name>
</gene>
<evidence type="ECO:0000256" key="1">
    <source>
        <dbReference type="ARBA" id="ARBA00006525"/>
    </source>
</evidence>
<protein>
    <submittedName>
        <fullName evidence="3">DNA processing protein DprA</fullName>
    </submittedName>
</protein>
<proteinExistence type="inferred from homology"/>
<dbReference type="Proteomes" id="UP000228859">
    <property type="component" value="Unassembled WGS sequence"/>
</dbReference>
<dbReference type="AlphaFoldDB" id="A0A2D3W9Z8"/>
<feature type="domain" description="Smf/DprA SLOG" evidence="2">
    <location>
        <begin position="11"/>
        <end position="204"/>
    </location>
</feature>
<dbReference type="RefSeq" id="WP_294893562.1">
    <property type="nucleotide sequence ID" value="NZ_DLUI01000104.1"/>
</dbReference>
<comment type="caution">
    <text evidence="3">The sequence shown here is derived from an EMBL/GenBank/DDBJ whole genome shotgun (WGS) entry which is preliminary data.</text>
</comment>